<dbReference type="PROSITE" id="PS50048">
    <property type="entry name" value="ZN2_CY6_FUNGAL_2"/>
    <property type="match status" value="1"/>
</dbReference>
<dbReference type="InterPro" id="IPR001138">
    <property type="entry name" value="Zn2Cys6_DnaBD"/>
</dbReference>
<feature type="domain" description="Zn(2)-C6 fungal-type" evidence="7">
    <location>
        <begin position="20"/>
        <end position="49"/>
    </location>
</feature>
<evidence type="ECO:0000256" key="1">
    <source>
        <dbReference type="ARBA" id="ARBA00004123"/>
    </source>
</evidence>
<sequence>MSTSQNRETSKHLSKKLRTACDICHQAKMKCSGGTPCQGCRASDYECIYSVSKRIGRPKGTKNKRTADRINRQKSENERKSHRKERESQGSVSTPSPGQISTARPQPLALDNGTSRQPATTSKTYIDTLFESTSDIPYSLPGSDHCGLFADHINRWYDFGDLAETSPLKQQSSLASSFEPNGAFPKDNNDSAYVSPGSVFGEMGSVALVSVSPEDLIITPSTSSPSLYPSPEYNCFPTVRDFAAASETSSRGMLSHDSPLSFPAHSRPSYPEQTS</sequence>
<dbReference type="GO" id="GO:0045944">
    <property type="term" value="P:positive regulation of transcription by RNA polymerase II"/>
    <property type="evidence" value="ECO:0007669"/>
    <property type="project" value="TreeGrafter"/>
</dbReference>
<dbReference type="InterPro" id="IPR036864">
    <property type="entry name" value="Zn2-C6_fun-type_DNA-bd_sf"/>
</dbReference>
<keyword evidence="3" id="KW-0238">DNA-binding</keyword>
<name>A0A8H3EEE0_9LECA</name>
<protein>
    <recommendedName>
        <fullName evidence="7">Zn(2)-C6 fungal-type domain-containing protein</fullName>
    </recommendedName>
</protein>
<keyword evidence="2" id="KW-0805">Transcription regulation</keyword>
<dbReference type="Proteomes" id="UP000664203">
    <property type="component" value="Unassembled WGS sequence"/>
</dbReference>
<dbReference type="PANTHER" id="PTHR47540">
    <property type="entry name" value="THIAMINE REPRESSIBLE GENES REGULATORY PROTEIN THI5"/>
    <property type="match status" value="1"/>
</dbReference>
<dbReference type="GO" id="GO:0043565">
    <property type="term" value="F:sequence-specific DNA binding"/>
    <property type="evidence" value="ECO:0007669"/>
    <property type="project" value="TreeGrafter"/>
</dbReference>
<dbReference type="PANTHER" id="PTHR47540:SF4">
    <property type="entry name" value="TRANSCRIPTION FACTOR RGLT"/>
    <property type="match status" value="1"/>
</dbReference>
<dbReference type="CDD" id="cd00067">
    <property type="entry name" value="GAL4"/>
    <property type="match status" value="1"/>
</dbReference>
<dbReference type="PROSITE" id="PS00463">
    <property type="entry name" value="ZN2_CY6_FUNGAL_1"/>
    <property type="match status" value="1"/>
</dbReference>
<dbReference type="AlphaFoldDB" id="A0A8H3EEE0"/>
<evidence type="ECO:0000313" key="9">
    <source>
        <dbReference type="Proteomes" id="UP000664203"/>
    </source>
</evidence>
<dbReference type="Gene3D" id="4.10.240.10">
    <property type="entry name" value="Zn(2)-C6 fungal-type DNA-binding domain"/>
    <property type="match status" value="1"/>
</dbReference>
<dbReference type="GO" id="GO:0005634">
    <property type="term" value="C:nucleus"/>
    <property type="evidence" value="ECO:0007669"/>
    <property type="project" value="UniProtKB-SubCell"/>
</dbReference>
<comment type="caution">
    <text evidence="8">The sequence shown here is derived from an EMBL/GenBank/DDBJ whole genome shotgun (WGS) entry which is preliminary data.</text>
</comment>
<evidence type="ECO:0000313" key="8">
    <source>
        <dbReference type="EMBL" id="CAF9905281.1"/>
    </source>
</evidence>
<keyword evidence="4" id="KW-0804">Transcription</keyword>
<comment type="subcellular location">
    <subcellularLocation>
        <location evidence="1">Nucleus</location>
    </subcellularLocation>
</comment>
<dbReference type="OrthoDB" id="2943660at2759"/>
<accession>A0A8H3EEE0</accession>
<feature type="compositionally biased region" description="Polar residues" evidence="6">
    <location>
        <begin position="89"/>
        <end position="104"/>
    </location>
</feature>
<evidence type="ECO:0000256" key="5">
    <source>
        <dbReference type="ARBA" id="ARBA00023242"/>
    </source>
</evidence>
<dbReference type="GO" id="GO:0000981">
    <property type="term" value="F:DNA-binding transcription factor activity, RNA polymerase II-specific"/>
    <property type="evidence" value="ECO:0007669"/>
    <property type="project" value="InterPro"/>
</dbReference>
<evidence type="ECO:0000256" key="3">
    <source>
        <dbReference type="ARBA" id="ARBA00023125"/>
    </source>
</evidence>
<dbReference type="SMART" id="SM00066">
    <property type="entry name" value="GAL4"/>
    <property type="match status" value="1"/>
</dbReference>
<dbReference type="GO" id="GO:0008270">
    <property type="term" value="F:zinc ion binding"/>
    <property type="evidence" value="ECO:0007669"/>
    <property type="project" value="InterPro"/>
</dbReference>
<evidence type="ECO:0000256" key="2">
    <source>
        <dbReference type="ARBA" id="ARBA00023015"/>
    </source>
</evidence>
<dbReference type="Pfam" id="PF00172">
    <property type="entry name" value="Zn_clus"/>
    <property type="match status" value="1"/>
</dbReference>
<keyword evidence="9" id="KW-1185">Reference proteome</keyword>
<feature type="compositionally biased region" description="Polar residues" evidence="6">
    <location>
        <begin position="112"/>
        <end position="122"/>
    </location>
</feature>
<proteinExistence type="predicted"/>
<feature type="region of interest" description="Disordered" evidence="6">
    <location>
        <begin position="247"/>
        <end position="275"/>
    </location>
</feature>
<evidence type="ECO:0000259" key="7">
    <source>
        <dbReference type="PROSITE" id="PS50048"/>
    </source>
</evidence>
<organism evidence="8 9">
    <name type="scientific">Alectoria fallacina</name>
    <dbReference type="NCBI Taxonomy" id="1903189"/>
    <lineage>
        <taxon>Eukaryota</taxon>
        <taxon>Fungi</taxon>
        <taxon>Dikarya</taxon>
        <taxon>Ascomycota</taxon>
        <taxon>Pezizomycotina</taxon>
        <taxon>Lecanoromycetes</taxon>
        <taxon>OSLEUM clade</taxon>
        <taxon>Lecanoromycetidae</taxon>
        <taxon>Lecanorales</taxon>
        <taxon>Lecanorineae</taxon>
        <taxon>Parmeliaceae</taxon>
        <taxon>Alectoria</taxon>
    </lineage>
</organism>
<evidence type="ECO:0000256" key="4">
    <source>
        <dbReference type="ARBA" id="ARBA00023163"/>
    </source>
</evidence>
<gene>
    <name evidence="8" type="ORF">ALECFALPRED_000205</name>
</gene>
<dbReference type="EMBL" id="CAJPDR010000010">
    <property type="protein sequence ID" value="CAF9905281.1"/>
    <property type="molecule type" value="Genomic_DNA"/>
</dbReference>
<reference evidence="8" key="1">
    <citation type="submission" date="2021-03" db="EMBL/GenBank/DDBJ databases">
        <authorList>
            <person name="Tagirdzhanova G."/>
        </authorList>
    </citation>
    <scope>NUCLEOTIDE SEQUENCE</scope>
</reference>
<keyword evidence="5" id="KW-0539">Nucleus</keyword>
<feature type="compositionally biased region" description="Basic and acidic residues" evidence="6">
    <location>
        <begin position="65"/>
        <end position="88"/>
    </location>
</feature>
<dbReference type="SUPFAM" id="SSF57701">
    <property type="entry name" value="Zn2/Cys6 DNA-binding domain"/>
    <property type="match status" value="1"/>
</dbReference>
<dbReference type="InterPro" id="IPR051711">
    <property type="entry name" value="Stress_Response_Reg"/>
</dbReference>
<feature type="region of interest" description="Disordered" evidence="6">
    <location>
        <begin position="56"/>
        <end position="122"/>
    </location>
</feature>
<evidence type="ECO:0000256" key="6">
    <source>
        <dbReference type="SAM" id="MobiDB-lite"/>
    </source>
</evidence>